<feature type="compositionally biased region" description="Basic residues" evidence="1">
    <location>
        <begin position="12"/>
        <end position="27"/>
    </location>
</feature>
<keyword evidence="2" id="KW-1133">Transmembrane helix</keyword>
<proteinExistence type="predicted"/>
<keyword evidence="2" id="KW-0472">Membrane</keyword>
<evidence type="ECO:0000313" key="4">
    <source>
        <dbReference type="Proteomes" id="UP001497623"/>
    </source>
</evidence>
<feature type="non-terminal residue" evidence="3">
    <location>
        <position position="1"/>
    </location>
</feature>
<evidence type="ECO:0000313" key="3">
    <source>
        <dbReference type="EMBL" id="CAL4128393.1"/>
    </source>
</evidence>
<evidence type="ECO:0000256" key="1">
    <source>
        <dbReference type="SAM" id="MobiDB-lite"/>
    </source>
</evidence>
<keyword evidence="2" id="KW-0812">Transmembrane</keyword>
<dbReference type="Gene3D" id="1.20.58.80">
    <property type="entry name" value="Phosphotransferase system, lactose/cellobiose-type IIA subunit"/>
    <property type="match status" value="1"/>
</dbReference>
<dbReference type="Proteomes" id="UP001497623">
    <property type="component" value="Unassembled WGS sequence"/>
</dbReference>
<feature type="non-terminal residue" evidence="3">
    <location>
        <position position="178"/>
    </location>
</feature>
<keyword evidence="4" id="KW-1185">Reference proteome</keyword>
<organism evidence="3 4">
    <name type="scientific">Meganyctiphanes norvegica</name>
    <name type="common">Northern krill</name>
    <name type="synonym">Thysanopoda norvegica</name>
    <dbReference type="NCBI Taxonomy" id="48144"/>
    <lineage>
        <taxon>Eukaryota</taxon>
        <taxon>Metazoa</taxon>
        <taxon>Ecdysozoa</taxon>
        <taxon>Arthropoda</taxon>
        <taxon>Crustacea</taxon>
        <taxon>Multicrustacea</taxon>
        <taxon>Malacostraca</taxon>
        <taxon>Eumalacostraca</taxon>
        <taxon>Eucarida</taxon>
        <taxon>Euphausiacea</taxon>
        <taxon>Euphausiidae</taxon>
        <taxon>Meganyctiphanes</taxon>
    </lineage>
</organism>
<dbReference type="EMBL" id="CAXKWB010025584">
    <property type="protein sequence ID" value="CAL4128393.1"/>
    <property type="molecule type" value="Genomic_DNA"/>
</dbReference>
<name>A0AAV2RMS7_MEGNR</name>
<protein>
    <submittedName>
        <fullName evidence="3">Uncharacterized protein</fullName>
    </submittedName>
</protein>
<feature type="region of interest" description="Disordered" evidence="1">
    <location>
        <begin position="1"/>
        <end position="36"/>
    </location>
</feature>
<accession>A0AAV2RMS7</accession>
<feature type="transmembrane region" description="Helical" evidence="2">
    <location>
        <begin position="46"/>
        <end position="71"/>
    </location>
</feature>
<comment type="caution">
    <text evidence="3">The sequence shown here is derived from an EMBL/GenBank/DDBJ whole genome shotgun (WGS) entry which is preliminary data.</text>
</comment>
<reference evidence="3 4" key="1">
    <citation type="submission" date="2024-05" db="EMBL/GenBank/DDBJ databases">
        <authorList>
            <person name="Wallberg A."/>
        </authorList>
    </citation>
    <scope>NUCLEOTIDE SEQUENCE [LARGE SCALE GENOMIC DNA]</scope>
</reference>
<evidence type="ECO:0000256" key="2">
    <source>
        <dbReference type="SAM" id="Phobius"/>
    </source>
</evidence>
<sequence>SCNMNSDGGGHSLRRHLPVRPSPKRTRKTEVKKERSDGLNVHNKNFYIASYPVVLVFNVIRSFLYHLLLIIKTLFRAGTYLLQSRKESGVIVTEVDSGERLLSGVTTGCGASSGGEGAVWGQENKECHQQVVPITAEMHRATTNPGPGDPLLAKQKHHHRKAFEYISKALKIDEENEG</sequence>
<gene>
    <name evidence="3" type="ORF">MNOR_LOCUS26073</name>
</gene>
<dbReference type="AlphaFoldDB" id="A0AAV2RMS7"/>